<evidence type="ECO:0000256" key="1">
    <source>
        <dbReference type="SAM" id="Phobius"/>
    </source>
</evidence>
<feature type="transmembrane region" description="Helical" evidence="1">
    <location>
        <begin position="110"/>
        <end position="129"/>
    </location>
</feature>
<dbReference type="InterPro" id="IPR011008">
    <property type="entry name" value="Dimeric_a/b-barrel"/>
</dbReference>
<dbReference type="SUPFAM" id="SSF54909">
    <property type="entry name" value="Dimeric alpha+beta barrel"/>
    <property type="match status" value="1"/>
</dbReference>
<dbReference type="RefSeq" id="WP_184018039.1">
    <property type="nucleotide sequence ID" value="NZ_JACHFD010000008.1"/>
</dbReference>
<accession>A0A840UZX8</accession>
<organism evidence="3 4">
    <name type="scientific">Haloferula luteola</name>
    <dbReference type="NCBI Taxonomy" id="595692"/>
    <lineage>
        <taxon>Bacteria</taxon>
        <taxon>Pseudomonadati</taxon>
        <taxon>Verrucomicrobiota</taxon>
        <taxon>Verrucomicrobiia</taxon>
        <taxon>Verrucomicrobiales</taxon>
        <taxon>Verrucomicrobiaceae</taxon>
        <taxon>Haloferula</taxon>
    </lineage>
</organism>
<keyword evidence="1" id="KW-0812">Transmembrane</keyword>
<feature type="domain" description="ABM" evidence="2">
    <location>
        <begin position="1"/>
        <end position="87"/>
    </location>
</feature>
<dbReference type="InterPro" id="IPR007138">
    <property type="entry name" value="ABM_dom"/>
</dbReference>
<sequence length="174" mass="19930">MRRRTKPGCEEAFEMAMQEFIGFALSFPGNLSIHVIRSEHGHPRDYTVVDRFADRAARRAFTASDAYAHWMARLRELTEEDPHIQEMEGISGWFSLPKAAGQIPPTRWKMAVVTFLGVYPLTSLLPRWIGPCLPGWHPLAVNGVVTGLIVALLTWWVMPNLTRLFRRWLYPVIS</sequence>
<dbReference type="Proteomes" id="UP000557717">
    <property type="component" value="Unassembled WGS sequence"/>
</dbReference>
<keyword evidence="4" id="KW-1185">Reference proteome</keyword>
<feature type="transmembrane region" description="Helical" evidence="1">
    <location>
        <begin position="135"/>
        <end position="158"/>
    </location>
</feature>
<keyword evidence="1" id="KW-0472">Membrane</keyword>
<evidence type="ECO:0000313" key="4">
    <source>
        <dbReference type="Proteomes" id="UP000557717"/>
    </source>
</evidence>
<comment type="caution">
    <text evidence="3">The sequence shown here is derived from an EMBL/GenBank/DDBJ whole genome shotgun (WGS) entry which is preliminary data.</text>
</comment>
<dbReference type="Gene3D" id="3.30.70.100">
    <property type="match status" value="1"/>
</dbReference>
<name>A0A840UZX8_9BACT</name>
<dbReference type="PROSITE" id="PS51725">
    <property type="entry name" value="ABM"/>
    <property type="match status" value="1"/>
</dbReference>
<dbReference type="Pfam" id="PF03992">
    <property type="entry name" value="ABM"/>
    <property type="match status" value="1"/>
</dbReference>
<evidence type="ECO:0000259" key="2">
    <source>
        <dbReference type="PROSITE" id="PS51725"/>
    </source>
</evidence>
<dbReference type="EMBL" id="JACHFD010000008">
    <property type="protein sequence ID" value="MBB5351667.1"/>
    <property type="molecule type" value="Genomic_DNA"/>
</dbReference>
<keyword evidence="1" id="KW-1133">Transmembrane helix</keyword>
<evidence type="ECO:0000313" key="3">
    <source>
        <dbReference type="EMBL" id="MBB5351667.1"/>
    </source>
</evidence>
<dbReference type="AlphaFoldDB" id="A0A840UZX8"/>
<dbReference type="PANTHER" id="PTHR40057:SF1">
    <property type="entry name" value="SLR1162 PROTEIN"/>
    <property type="match status" value="1"/>
</dbReference>
<proteinExistence type="predicted"/>
<protein>
    <recommendedName>
        <fullName evidence="2">ABM domain-containing protein</fullName>
    </recommendedName>
</protein>
<dbReference type="InterPro" id="IPR038762">
    <property type="entry name" value="ABM_predict"/>
</dbReference>
<gene>
    <name evidence="3" type="ORF">HNR46_001906</name>
</gene>
<reference evidence="3 4" key="1">
    <citation type="submission" date="2020-08" db="EMBL/GenBank/DDBJ databases">
        <title>Genomic Encyclopedia of Type Strains, Phase IV (KMG-IV): sequencing the most valuable type-strain genomes for metagenomic binning, comparative biology and taxonomic classification.</title>
        <authorList>
            <person name="Goeker M."/>
        </authorList>
    </citation>
    <scope>NUCLEOTIDE SEQUENCE [LARGE SCALE GENOMIC DNA]</scope>
    <source>
        <strain evidence="3 4">YC6886</strain>
    </source>
</reference>
<dbReference type="PANTHER" id="PTHR40057">
    <property type="entry name" value="SLR1162 PROTEIN"/>
    <property type="match status" value="1"/>
</dbReference>